<evidence type="ECO:0000256" key="6">
    <source>
        <dbReference type="ARBA" id="ARBA00022701"/>
    </source>
</evidence>
<dbReference type="InterPro" id="IPR015943">
    <property type="entry name" value="WD40/YVTN_repeat-like_dom_sf"/>
</dbReference>
<dbReference type="InterPro" id="IPR050687">
    <property type="entry name" value="Dynein_IC"/>
</dbReference>
<feature type="compositionally biased region" description="Basic and acidic residues" evidence="13">
    <location>
        <begin position="32"/>
        <end position="54"/>
    </location>
</feature>
<evidence type="ECO:0000256" key="1">
    <source>
        <dbReference type="ARBA" id="ARBA00004138"/>
    </source>
</evidence>
<dbReference type="GO" id="GO:0036158">
    <property type="term" value="P:outer dynein arm assembly"/>
    <property type="evidence" value="ECO:0007669"/>
    <property type="project" value="TreeGrafter"/>
</dbReference>
<evidence type="ECO:0000256" key="7">
    <source>
        <dbReference type="ARBA" id="ARBA00022737"/>
    </source>
</evidence>
<evidence type="ECO:0000256" key="2">
    <source>
        <dbReference type="ARBA" id="ARBA00004245"/>
    </source>
</evidence>
<feature type="compositionally biased region" description="Acidic residues" evidence="13">
    <location>
        <begin position="1"/>
        <end position="31"/>
    </location>
</feature>
<dbReference type="GO" id="GO:0003341">
    <property type="term" value="P:cilium movement"/>
    <property type="evidence" value="ECO:0007669"/>
    <property type="project" value="TreeGrafter"/>
</dbReference>
<dbReference type="EMBL" id="ACPB03020874">
    <property type="status" value="NOT_ANNOTATED_CDS"/>
    <property type="molecule type" value="Genomic_DNA"/>
</dbReference>
<keyword evidence="9" id="KW-0505">Motor protein</keyword>
<feature type="region of interest" description="Disordered" evidence="13">
    <location>
        <begin position="1"/>
        <end position="54"/>
    </location>
</feature>
<evidence type="ECO:0000256" key="11">
    <source>
        <dbReference type="ARBA" id="ARBA00023273"/>
    </source>
</evidence>
<feature type="region of interest" description="Disordered" evidence="13">
    <location>
        <begin position="1474"/>
        <end position="1494"/>
    </location>
</feature>
<dbReference type="InParanoid" id="T1IE98"/>
<dbReference type="eggNOG" id="KOG1587">
    <property type="taxonomic scope" value="Eukaryota"/>
</dbReference>
<dbReference type="HOGENOM" id="CLU_248999_0_0_1"/>
<dbReference type="EnsemblMetazoa" id="RPRC014618-RA">
    <property type="protein sequence ID" value="RPRC014618-PA"/>
    <property type="gene ID" value="RPRC014618"/>
</dbReference>
<protein>
    <submittedName>
        <fullName evidence="14">Uncharacterized protein</fullName>
    </submittedName>
</protein>
<keyword evidence="5" id="KW-0853">WD repeat</keyword>
<dbReference type="GO" id="GO:0045504">
    <property type="term" value="F:dynein heavy chain binding"/>
    <property type="evidence" value="ECO:0007669"/>
    <property type="project" value="TreeGrafter"/>
</dbReference>
<name>T1IE98_RHOPR</name>
<dbReference type="InterPro" id="IPR036322">
    <property type="entry name" value="WD40_repeat_dom_sf"/>
</dbReference>
<evidence type="ECO:0000256" key="9">
    <source>
        <dbReference type="ARBA" id="ARBA00023175"/>
    </source>
</evidence>
<comment type="subcellular location">
    <subcellularLocation>
        <location evidence="1">Cell projection</location>
        <location evidence="1">Cilium</location>
    </subcellularLocation>
    <subcellularLocation>
        <location evidence="2">Cytoplasm</location>
        <location evidence="2">Cytoskeleton</location>
    </subcellularLocation>
</comment>
<keyword evidence="12" id="KW-0175">Coiled coil</keyword>
<dbReference type="PANTHER" id="PTHR12442:SF11">
    <property type="entry name" value="DYNEIN AXONEMAL INTERMEDIATE CHAIN 1"/>
    <property type="match status" value="1"/>
</dbReference>
<evidence type="ECO:0000256" key="12">
    <source>
        <dbReference type="SAM" id="Coils"/>
    </source>
</evidence>
<evidence type="ECO:0000256" key="10">
    <source>
        <dbReference type="ARBA" id="ARBA00023212"/>
    </source>
</evidence>
<keyword evidence="4" id="KW-0963">Cytoplasm</keyword>
<keyword evidence="10" id="KW-0206">Cytoskeleton</keyword>
<feature type="compositionally biased region" description="Acidic residues" evidence="13">
    <location>
        <begin position="1479"/>
        <end position="1494"/>
    </location>
</feature>
<dbReference type="VEuPathDB" id="VectorBase:RPRC014618"/>
<dbReference type="GO" id="GO:0005874">
    <property type="term" value="C:microtubule"/>
    <property type="evidence" value="ECO:0007669"/>
    <property type="project" value="UniProtKB-KW"/>
</dbReference>
<proteinExistence type="inferred from homology"/>
<comment type="similarity">
    <text evidence="3">Belongs to the dynein intermediate chain family.</text>
</comment>
<dbReference type="GO" id="GO:0036157">
    <property type="term" value="C:outer dynein arm"/>
    <property type="evidence" value="ECO:0007669"/>
    <property type="project" value="TreeGrafter"/>
</dbReference>
<organism evidence="14 15">
    <name type="scientific">Rhodnius prolixus</name>
    <name type="common">Triatomid bug</name>
    <dbReference type="NCBI Taxonomy" id="13249"/>
    <lineage>
        <taxon>Eukaryota</taxon>
        <taxon>Metazoa</taxon>
        <taxon>Ecdysozoa</taxon>
        <taxon>Arthropoda</taxon>
        <taxon>Hexapoda</taxon>
        <taxon>Insecta</taxon>
        <taxon>Pterygota</taxon>
        <taxon>Neoptera</taxon>
        <taxon>Paraneoptera</taxon>
        <taxon>Hemiptera</taxon>
        <taxon>Heteroptera</taxon>
        <taxon>Panheteroptera</taxon>
        <taxon>Cimicomorpha</taxon>
        <taxon>Reduviidae</taxon>
        <taxon>Triatominae</taxon>
        <taxon>Rhodnius</taxon>
    </lineage>
</organism>
<keyword evidence="15" id="KW-1185">Reference proteome</keyword>
<sequence length="1494" mass="177426">MEIEAIDEQEAEEQEYEIGEEVEEEIPDETAEVPKEEEVEEEEKKAEPKPKKLEPPRKKFVLKISTHPASTKLKLKRIIEIIKAGKFIIKDDKFKKLKMYPSLGIWDPFLENQYTKSEIKLLEIKKRKFFKKTKEPNQFKSNKPLIKKFKRLMDERRVNKKVKKKLTKIQKMYFRHKLTSKSKKSKYIKYLAARRLFRQFKQMKFVRLSTEKKAKPKPKKKIKIIKVKKSKIQKKTGEEDRKKINIGKSAKSQVKFTEKSKSQKKIIKEIDKTRKRHALEKKKRKKEHEADDISLKRKKIIEENKKFKPKTVKQKLNETKGTNESQLKVVPKTKEVKKPPKYLKPKIMERVKSSKLESKEVQRRTKKMRIKRTVLCKFKKRQEYKEIIYIDFRSPEITTDEDSIKTCTTSTIPRTESEQYLKFRKKNEKLEKIKRKLIDDLMHSLKTAKLQFVEKLKYEPVLKLCLNKKHLLSKFEIIEILKRILIILNFKIDRIKKYSKDFMKNASIYKECKENLLFREINRIHSDYVDVLEILKSKFDIEPDENLKTPLEKLMKLEHYKPKLTFKRVRFKYLKNIKKSLKERNKELKMLNKKGDYVVSDEILEQIFNSYVPLNLVLDDIPIFMVCDVDYQLQESKLNDLLYFNYCNSMDCQWDVTLDTLSMESDVVTLSKYNKRDIILEKYKRLKLNKPKRSEIFLTNIKPKRIKMTKMVRRIDANYDWNRRVFNLNENSFVMPTLDCKFFTIFERPHRYLVKDTLIENIFLARNEFRKQGVYLDPIKQLAEFIQVCDNMGIDFESYTKEELRMLKFKVGDLIFRSLYPDGFPRSRQEHSDDLNSPVKGDANKNVFRNIFDSDYHDIDESSSEPKIIKKVIVKRVSKDVTGLSFLLEEEEVVEEEEEMEEEEVEEEIVEESESATNFIFDCIEYEYNRIMKALRTPKFDKEIQPEFIHKLSDSTQIHIEFDDVNHNLCELVCEYNIKAFYEECVRKKQYEEEEARRLKYLNYLEIPTIWEIPPPPQSLLSAKLKFSMAKFLRRLCNYNRNMSNLLEYFKDAFSTKTMPGVIKAFNYLWNFGIKGSFGYKVVQITWFPSRNDLLFVLFSKKKQKNYGKSIKNKIGHIFVFELQYCHKPTNFIKLPAAPQLLRFNPQRLNYMAVVLDTCEIQIFNLALSNYSKYKPIITSQNVLFRPKIVQLHWMSDSKINESNYMVFLTFSRCGYIDRWQTHRSHISVIPHVRIDESMGPSLDFTMLKMGVNISCATFHPSHRTLFLLGTCSGLLFKCTTEHVNNTFKKVVAHDSAVKSIQFNILVPKIFLTYGDFRLIKIWDYKDFSCIYTILTEDYITHVEWAPFSSTVFLVSQSRALFVYDLNVNEDNEIVKQNIYEAVSNVTYISTFTFHHAYDYVVTVGCNNGEMCLLKVAPQIRGHVLRVEPGEVQPNTMANQINKVQSILDEHREYHDSYTETDTTDSEWFGVIAPADSDEKGDEEELEDEENLKI</sequence>
<evidence type="ECO:0000313" key="15">
    <source>
        <dbReference type="Proteomes" id="UP000015103"/>
    </source>
</evidence>
<dbReference type="STRING" id="13249.T1IE98"/>
<evidence type="ECO:0000313" key="14">
    <source>
        <dbReference type="EnsemblMetazoa" id="RPRC014618-PA"/>
    </source>
</evidence>
<evidence type="ECO:0000256" key="3">
    <source>
        <dbReference type="ARBA" id="ARBA00011059"/>
    </source>
</evidence>
<dbReference type="Proteomes" id="UP000015103">
    <property type="component" value="Unassembled WGS sequence"/>
</dbReference>
<dbReference type="EMBL" id="ACPB03020875">
    <property type="status" value="NOT_ANNOTATED_CDS"/>
    <property type="molecule type" value="Genomic_DNA"/>
</dbReference>
<dbReference type="PANTHER" id="PTHR12442">
    <property type="entry name" value="DYNEIN INTERMEDIATE CHAIN"/>
    <property type="match status" value="1"/>
</dbReference>
<reference evidence="14" key="1">
    <citation type="submission" date="2015-05" db="UniProtKB">
        <authorList>
            <consortium name="EnsemblMetazoa"/>
        </authorList>
    </citation>
    <scope>IDENTIFICATION</scope>
</reference>
<evidence type="ECO:0000256" key="13">
    <source>
        <dbReference type="SAM" id="MobiDB-lite"/>
    </source>
</evidence>
<evidence type="ECO:0000256" key="5">
    <source>
        <dbReference type="ARBA" id="ARBA00022574"/>
    </source>
</evidence>
<dbReference type="GO" id="GO:0045503">
    <property type="term" value="F:dynein light chain binding"/>
    <property type="evidence" value="ECO:0007669"/>
    <property type="project" value="TreeGrafter"/>
</dbReference>
<keyword evidence="11" id="KW-0966">Cell projection</keyword>
<keyword evidence="6" id="KW-0493">Microtubule</keyword>
<keyword evidence="7" id="KW-0677">Repeat</keyword>
<evidence type="ECO:0000256" key="8">
    <source>
        <dbReference type="ARBA" id="ARBA00023017"/>
    </source>
</evidence>
<accession>T1IE98</accession>
<evidence type="ECO:0000256" key="4">
    <source>
        <dbReference type="ARBA" id="ARBA00022490"/>
    </source>
</evidence>
<feature type="coiled-coil region" evidence="12">
    <location>
        <begin position="884"/>
        <end position="915"/>
    </location>
</feature>
<dbReference type="Gene3D" id="2.130.10.10">
    <property type="entry name" value="YVTN repeat-like/Quinoprotein amine dehydrogenase"/>
    <property type="match status" value="1"/>
</dbReference>
<keyword evidence="8" id="KW-0243">Dynein</keyword>
<dbReference type="SUPFAM" id="SSF50978">
    <property type="entry name" value="WD40 repeat-like"/>
    <property type="match status" value="1"/>
</dbReference>